<comment type="caution">
    <text evidence="5">The sequence shown here is derived from an EMBL/GenBank/DDBJ whole genome shotgun (WGS) entry which is preliminary data.</text>
</comment>
<dbReference type="PANTHER" id="PTHR23120:SF42">
    <property type="entry name" value="MAESTRO HEAT-LIKE REPEAT FAMILY MEMBER 3"/>
    <property type="match status" value="1"/>
</dbReference>
<feature type="domain" description="MROH2B-like HEAT-repeats" evidence="3">
    <location>
        <begin position="3"/>
        <end position="120"/>
    </location>
</feature>
<reference evidence="5 6" key="1">
    <citation type="submission" date="2019-09" db="EMBL/GenBank/DDBJ databases">
        <title>Bird 10,000 Genomes (B10K) Project - Family phase.</title>
        <authorList>
            <person name="Zhang G."/>
        </authorList>
    </citation>
    <scope>NUCLEOTIDE SEQUENCE [LARGE SCALE GENOMIC DNA]</scope>
    <source>
        <strain evidence="5">B10K-DU-001-46</strain>
        <tissue evidence="5">Muscle</tissue>
    </source>
</reference>
<dbReference type="SUPFAM" id="SSF48371">
    <property type="entry name" value="ARM repeat"/>
    <property type="match status" value="1"/>
</dbReference>
<gene>
    <name evidence="5" type="primary">Mroh5</name>
    <name evidence="5" type="ORF">AMAGUI_R01236</name>
</gene>
<dbReference type="GO" id="GO:0005737">
    <property type="term" value="C:cytoplasm"/>
    <property type="evidence" value="ECO:0007669"/>
    <property type="project" value="TreeGrafter"/>
</dbReference>
<keyword evidence="1" id="KW-0677">Repeat</keyword>
<protein>
    <submittedName>
        <fullName evidence="5">MROH5 protein</fullName>
    </submittedName>
</protein>
<evidence type="ECO:0000313" key="5">
    <source>
        <dbReference type="EMBL" id="NXK80278.1"/>
    </source>
</evidence>
<dbReference type="Pfam" id="PF21047">
    <property type="entry name" value="HEAT_Maestro"/>
    <property type="match status" value="1"/>
</dbReference>
<feature type="domain" description="Maestro/Maestro-like HEAT-repeats" evidence="4">
    <location>
        <begin position="586"/>
        <end position="791"/>
    </location>
</feature>
<dbReference type="InterPro" id="IPR048465">
    <property type="entry name" value="Maestro-like_HEAT"/>
</dbReference>
<dbReference type="InterPro" id="IPR011989">
    <property type="entry name" value="ARM-like"/>
</dbReference>
<proteinExistence type="predicted"/>
<dbReference type="Proteomes" id="UP000531168">
    <property type="component" value="Unassembled WGS sequence"/>
</dbReference>
<dbReference type="EMBL" id="VXAR01009962">
    <property type="protein sequence ID" value="NXK80278.1"/>
    <property type="molecule type" value="Genomic_DNA"/>
</dbReference>
<evidence type="ECO:0000259" key="2">
    <source>
        <dbReference type="Pfam" id="PF21047"/>
    </source>
</evidence>
<feature type="domain" description="Maestro-like HEAT-repeats" evidence="2">
    <location>
        <begin position="150"/>
        <end position="388"/>
    </location>
</feature>
<dbReference type="Gene3D" id="1.25.10.10">
    <property type="entry name" value="Leucine-rich Repeat Variant"/>
    <property type="match status" value="1"/>
</dbReference>
<accession>A0A7L0MI83</accession>
<evidence type="ECO:0000313" key="6">
    <source>
        <dbReference type="Proteomes" id="UP000531168"/>
    </source>
</evidence>
<evidence type="ECO:0000256" key="1">
    <source>
        <dbReference type="ARBA" id="ARBA00022737"/>
    </source>
</evidence>
<keyword evidence="6" id="KW-1185">Reference proteome</keyword>
<dbReference type="InterPro" id="IPR045206">
    <property type="entry name" value="Maestro_heat-like_prot"/>
</dbReference>
<sequence length="792" mass="90102">QQEDQKLKFLESICIMCSTVSMHSFLWSMLLFFQNEVAEILKVLLQEEPVDRLDTTVRQQVMLTIAAMSRAGLLLQEKNGLLEACFCSVFHLPPQDSQGPGAWLYCKTLSAMDSMLQVLVCSASTLGIQELQNIFKLLVPFITSETAVVQERAVARIAQLAEFFSTYPLPQFCSCCMQAPEFQHQCWKTAVTGKLVAHLTLCCTCKIKGIRHEAAEALFQLYSFTLQHISTSPCLQERTKQQLQESWQHRHTWQLLKTRHTRQMFWMFAEYLPPSERTDVIVMAMQTLTTPGAYSISMTAHMVNVLVSHTDFPPEQVLNIVWAIYRNLPSISTEIGLNSLKKALLVLTRKNPRETVASVLQCSPTCGSVAMAMWKAMLSEPGAARKVLSQLLSILMYQPLHNISVVTLDNPRILSLAAARMIHEILGQSLCPRGVNGFFPELFLALLFQVSFKTELTNKEVLIFWEESQQDPLTLIRSAVQSMRVLLRNTGFESEELAIEERGGWDNLLHVQHHLKGVRIVAREMMKTSRHLRSILFYRLLDHLSVGHPTWEMVAMVMFTEVLKYTDLSDTVDRAVAIFPMYLQSQCVGMRSLVLKTLYGLSERPDMARKILTLTPNIVACLEGTDSDAVTMAILVLSNLLPLLERNTLSLSALAIAPKLWLLFDNESDTVRKLSIGLFQYVMGLVTGAEKKKMKKEVWESLLPLVFHLHDQKEDVAKAAQETLYLAGLFLKWQELTELTQTAEPREISKRLLERRRRKTMDFLHQSEVYLQSPQEILRQDAVRFIGLIGQH</sequence>
<dbReference type="Pfam" id="PF23227">
    <property type="entry name" value="HEAT_MROH2B_C"/>
    <property type="match status" value="1"/>
</dbReference>
<dbReference type="PANTHER" id="PTHR23120">
    <property type="entry name" value="MAESTRO-RELATED HEAT DOMAIN-CONTAINING"/>
    <property type="match status" value="1"/>
</dbReference>
<dbReference type="Pfam" id="PF23210">
    <property type="entry name" value="HEAT_Maestro_2"/>
    <property type="match status" value="1"/>
</dbReference>
<feature type="non-terminal residue" evidence="5">
    <location>
        <position position="1"/>
    </location>
</feature>
<organism evidence="5 6">
    <name type="scientific">Amazona guildingii</name>
    <dbReference type="NCBI Taxonomy" id="175529"/>
    <lineage>
        <taxon>Eukaryota</taxon>
        <taxon>Metazoa</taxon>
        <taxon>Chordata</taxon>
        <taxon>Craniata</taxon>
        <taxon>Vertebrata</taxon>
        <taxon>Euteleostomi</taxon>
        <taxon>Archelosauria</taxon>
        <taxon>Archosauria</taxon>
        <taxon>Dinosauria</taxon>
        <taxon>Saurischia</taxon>
        <taxon>Theropoda</taxon>
        <taxon>Coelurosauria</taxon>
        <taxon>Aves</taxon>
        <taxon>Neognathae</taxon>
        <taxon>Neoaves</taxon>
        <taxon>Telluraves</taxon>
        <taxon>Australaves</taxon>
        <taxon>Psittaciformes</taxon>
        <taxon>Psittacidae</taxon>
        <taxon>Amazona</taxon>
    </lineage>
</organism>
<evidence type="ECO:0000259" key="4">
    <source>
        <dbReference type="Pfam" id="PF23227"/>
    </source>
</evidence>
<name>A0A7L0MI83_9PSIT</name>
<dbReference type="AlphaFoldDB" id="A0A7L0MI83"/>
<evidence type="ECO:0000259" key="3">
    <source>
        <dbReference type="Pfam" id="PF23210"/>
    </source>
</evidence>
<dbReference type="InterPro" id="IPR055408">
    <property type="entry name" value="HEAT_MROH2B-like"/>
</dbReference>
<dbReference type="InterPro" id="IPR055406">
    <property type="entry name" value="HEAT_Maestro"/>
</dbReference>
<dbReference type="InterPro" id="IPR016024">
    <property type="entry name" value="ARM-type_fold"/>
</dbReference>
<feature type="non-terminal residue" evidence="5">
    <location>
        <position position="792"/>
    </location>
</feature>